<dbReference type="GO" id="GO:0003962">
    <property type="term" value="F:cystathionine gamma-synthase activity"/>
    <property type="evidence" value="ECO:0007669"/>
    <property type="project" value="UniProtKB-EC"/>
</dbReference>
<protein>
    <submittedName>
        <fullName evidence="5">O-succinylhomoserine sulfhydrylase</fullName>
        <ecNumber evidence="5">2.5.1.48</ecNumber>
    </submittedName>
</protein>
<evidence type="ECO:0000256" key="1">
    <source>
        <dbReference type="ARBA" id="ARBA00001933"/>
    </source>
</evidence>
<dbReference type="PIRSF" id="PIRSF001434">
    <property type="entry name" value="CGS"/>
    <property type="match status" value="1"/>
</dbReference>
<proteinExistence type="inferred from homology"/>
<accession>A0A2K8KRN7</accession>
<dbReference type="EC" id="2.5.1.48" evidence="5"/>
<evidence type="ECO:0000256" key="3">
    <source>
        <dbReference type="PIRSR" id="PIRSR001434-2"/>
    </source>
</evidence>
<keyword evidence="2 3" id="KW-0663">Pyridoxal phosphate</keyword>
<keyword evidence="6" id="KW-1185">Reference proteome</keyword>
<dbReference type="GO" id="GO:0030170">
    <property type="term" value="F:pyridoxal phosphate binding"/>
    <property type="evidence" value="ECO:0007669"/>
    <property type="project" value="InterPro"/>
</dbReference>
<evidence type="ECO:0000313" key="6">
    <source>
        <dbReference type="Proteomes" id="UP000229757"/>
    </source>
</evidence>
<dbReference type="GO" id="GO:0016846">
    <property type="term" value="F:carbon-sulfur lyase activity"/>
    <property type="evidence" value="ECO:0007669"/>
    <property type="project" value="TreeGrafter"/>
</dbReference>
<dbReference type="CDD" id="cd00614">
    <property type="entry name" value="CGS_like"/>
    <property type="match status" value="1"/>
</dbReference>
<comment type="cofactor">
    <cofactor evidence="1 4">
        <name>pyridoxal 5'-phosphate</name>
        <dbReference type="ChEBI" id="CHEBI:597326"/>
    </cofactor>
</comment>
<dbReference type="PANTHER" id="PTHR11808">
    <property type="entry name" value="TRANS-SULFURATION ENZYME FAMILY MEMBER"/>
    <property type="match status" value="1"/>
</dbReference>
<feature type="modified residue" description="N6-(pyridoxal phosphate)lysine" evidence="3">
    <location>
        <position position="212"/>
    </location>
</feature>
<dbReference type="GO" id="GO:0005737">
    <property type="term" value="C:cytoplasm"/>
    <property type="evidence" value="ECO:0007669"/>
    <property type="project" value="TreeGrafter"/>
</dbReference>
<dbReference type="FunFam" id="3.40.640.10:FF:000046">
    <property type="entry name" value="Cystathionine gamma-lyase"/>
    <property type="match status" value="1"/>
</dbReference>
<dbReference type="Gene3D" id="3.90.1150.10">
    <property type="entry name" value="Aspartate Aminotransferase, domain 1"/>
    <property type="match status" value="1"/>
</dbReference>
<dbReference type="OrthoDB" id="9805807at2"/>
<dbReference type="InterPro" id="IPR000277">
    <property type="entry name" value="Cys/Met-Metab_PyrdxlP-dep_enz"/>
</dbReference>
<dbReference type="RefSeq" id="WP_100256349.1">
    <property type="nucleotide sequence ID" value="NZ_CP011797.1"/>
</dbReference>
<comment type="similarity">
    <text evidence="4">Belongs to the trans-sulfuration enzymes family.</text>
</comment>
<dbReference type="InterPro" id="IPR015424">
    <property type="entry name" value="PyrdxlP-dep_Trfase"/>
</dbReference>
<name>A0A2K8KRN7_9GAMM</name>
<dbReference type="GO" id="GO:0019346">
    <property type="term" value="P:transsulfuration"/>
    <property type="evidence" value="ECO:0007669"/>
    <property type="project" value="InterPro"/>
</dbReference>
<dbReference type="Pfam" id="PF01053">
    <property type="entry name" value="Cys_Met_Meta_PP"/>
    <property type="match status" value="1"/>
</dbReference>
<dbReference type="EMBL" id="CP011797">
    <property type="protein sequence ID" value="ATX75974.1"/>
    <property type="molecule type" value="Genomic_DNA"/>
</dbReference>
<gene>
    <name evidence="5" type="ORF">REIFOR_00806</name>
</gene>
<organism evidence="5 6">
    <name type="scientific">Reinekea forsetii</name>
    <dbReference type="NCBI Taxonomy" id="1336806"/>
    <lineage>
        <taxon>Bacteria</taxon>
        <taxon>Pseudomonadati</taxon>
        <taxon>Pseudomonadota</taxon>
        <taxon>Gammaproteobacteria</taxon>
        <taxon>Oceanospirillales</taxon>
        <taxon>Saccharospirillaceae</taxon>
        <taxon>Reinekea</taxon>
    </lineage>
</organism>
<evidence type="ECO:0000256" key="2">
    <source>
        <dbReference type="ARBA" id="ARBA00022898"/>
    </source>
</evidence>
<dbReference type="Proteomes" id="UP000229757">
    <property type="component" value="Chromosome"/>
</dbReference>
<dbReference type="Gene3D" id="3.40.640.10">
    <property type="entry name" value="Type I PLP-dependent aspartate aminotransferase-like (Major domain)"/>
    <property type="match status" value="1"/>
</dbReference>
<dbReference type="InterPro" id="IPR015421">
    <property type="entry name" value="PyrdxlP-dep_Trfase_major"/>
</dbReference>
<dbReference type="KEGG" id="rfo:REIFOR_00806"/>
<keyword evidence="5" id="KW-0808">Transferase</keyword>
<sequence>MTISKSRRTLSLATLAIREGAAIDTSTVNCEPLALTSSYVFESAQDAEEKFAGRSIGHVYSRISNPTVSAFEQRIAALENAYGGVAFSSGMAAIDSVLMAYLRPGDQVVVGGNVFGTTAFLFVNFYNTWGISIDFVDLSQEKNWQNKISDKTRLVFFETPSNPNLRLTNIERLSAKAHQHGALVVVDNTSGTPIMTQPIGLGADIVVHSAGKFLDGQGRVGGGVVLGDASVCEQMRAIVRSKGNCISPFNAWIVLKSLETLDIRMRMHSENAQKLAQYLTNSPYVDTVYYPGLNDHPQRDLALKQHANNLHGGIVSFELKGDKARAWRFIDRLELITNSTNIGDTKTLVTHPASTTHGRLTSKQKNIFGISDTLIRVSVGLEDSRDLLADIENALVHLTQTDITGQFKELNHEQSA</sequence>
<evidence type="ECO:0000256" key="4">
    <source>
        <dbReference type="RuleBase" id="RU362118"/>
    </source>
</evidence>
<reference evidence="5 6" key="1">
    <citation type="journal article" date="2017" name="Environ. Microbiol.">
        <title>Genomic and physiological analyses of 'Reinekea forsetii' reveal a versatile opportunistic lifestyle during spring algae blooms.</title>
        <authorList>
            <person name="Avci B."/>
            <person name="Hahnke R.L."/>
            <person name="Chafee M."/>
            <person name="Fischer T."/>
            <person name="Gruber-Vodicka H."/>
            <person name="Tegetmeyer H.E."/>
            <person name="Harder J."/>
            <person name="Fuchs B.M."/>
            <person name="Amann R.I."/>
            <person name="Teeling H."/>
        </authorList>
    </citation>
    <scope>NUCLEOTIDE SEQUENCE [LARGE SCALE GENOMIC DNA]</scope>
    <source>
        <strain evidence="5 6">Hel1_31_D35</strain>
    </source>
</reference>
<dbReference type="InterPro" id="IPR015422">
    <property type="entry name" value="PyrdxlP-dep_Trfase_small"/>
</dbReference>
<dbReference type="PANTHER" id="PTHR11808:SF80">
    <property type="entry name" value="CYSTATHIONINE GAMMA-LYASE"/>
    <property type="match status" value="1"/>
</dbReference>
<dbReference type="AlphaFoldDB" id="A0A2K8KRN7"/>
<evidence type="ECO:0000313" key="5">
    <source>
        <dbReference type="EMBL" id="ATX75974.1"/>
    </source>
</evidence>
<dbReference type="SUPFAM" id="SSF53383">
    <property type="entry name" value="PLP-dependent transferases"/>
    <property type="match status" value="1"/>
</dbReference>